<evidence type="ECO:0000259" key="4">
    <source>
        <dbReference type="Pfam" id="PF12733"/>
    </source>
</evidence>
<dbReference type="Pfam" id="PF12733">
    <property type="entry name" value="Cadherin-like"/>
    <property type="match status" value="1"/>
</dbReference>
<feature type="signal peptide" evidence="3">
    <location>
        <begin position="1"/>
        <end position="28"/>
    </location>
</feature>
<keyword evidence="3" id="KW-0732">Signal</keyword>
<dbReference type="EMBL" id="FOJY01000013">
    <property type="protein sequence ID" value="SFB20668.1"/>
    <property type="molecule type" value="Genomic_DNA"/>
</dbReference>
<feature type="chain" id="PRO_5011652298" evidence="3">
    <location>
        <begin position="29"/>
        <end position="736"/>
    </location>
</feature>
<dbReference type="STRING" id="1120918.SAMN05216249_11324"/>
<keyword evidence="2" id="KW-0812">Transmembrane</keyword>
<keyword evidence="2" id="KW-0472">Membrane</keyword>
<dbReference type="AlphaFoldDB" id="A0A1I0Z8A4"/>
<name>A0A1I0Z8A4_9FIRM</name>
<feature type="compositionally biased region" description="Basic and acidic residues" evidence="1">
    <location>
        <begin position="243"/>
        <end position="262"/>
    </location>
</feature>
<organism evidence="5 6">
    <name type="scientific">Acetitomaculum ruminis DSM 5522</name>
    <dbReference type="NCBI Taxonomy" id="1120918"/>
    <lineage>
        <taxon>Bacteria</taxon>
        <taxon>Bacillati</taxon>
        <taxon>Bacillota</taxon>
        <taxon>Clostridia</taxon>
        <taxon>Lachnospirales</taxon>
        <taxon>Lachnospiraceae</taxon>
        <taxon>Acetitomaculum</taxon>
    </lineage>
</organism>
<gene>
    <name evidence="5" type="ORF">SAMN05216249_11324</name>
</gene>
<evidence type="ECO:0000256" key="1">
    <source>
        <dbReference type="SAM" id="MobiDB-lite"/>
    </source>
</evidence>
<feature type="compositionally biased region" description="Low complexity" evidence="1">
    <location>
        <begin position="595"/>
        <end position="607"/>
    </location>
</feature>
<protein>
    <submittedName>
        <fullName evidence="5">Cadherin-like beta sandwich domain-containing protein</fullName>
    </submittedName>
</protein>
<dbReference type="Proteomes" id="UP000198838">
    <property type="component" value="Unassembled WGS sequence"/>
</dbReference>
<dbReference type="OrthoDB" id="2020989at2"/>
<keyword evidence="6" id="KW-1185">Reference proteome</keyword>
<feature type="region of interest" description="Disordered" evidence="1">
    <location>
        <begin position="233"/>
        <end position="262"/>
    </location>
</feature>
<sequence>MKNNMKKYLLLFFSVIFMFCFNTSISLASNEYATITGGGDINVGDSVNVAMKFTNNNGMNGMQGTLTYNPEVVEFVTAEGCSASADNGTVTYSTNYDGVTKSADAVFTFKGVGGGSTDISMDTCEIINSVGPVNCAGGIVSITVAGDAAKSNDANLSELSIAQGNISPEFNPDVTDYSLTVGSDQDKLDITANPSSDKASVGIKGADALNDGENKVVVSVTAEDGSVKEYNISVTKEASGDSSENKNKDNGDKDTKENKDDTKKKADIDLKSIMVGQTEYELNDNIPKKIIPADFKASVVDISGETVNSLAFEKGDITLVYLKNKQTTKSSLFVYVEKEKAFYPFVKIKYKDTYLIFTEVFDLSIVPDNYIATTVKIDKKTINVYQYGQTVETSQDEDKSTSASAMAGIYLVANAQGKEEVSDFYLLYAMNSNGESAWYQYDVKDQTIQRYNGDIYTTSENAKTMEEKYQELENKYNGDTGMLRMIAIILGIVTAGLLASVFVITRRAKRQNDMMPLPFDSNNNNKDLEFLRDAAKRTANDGIEKKPAKEEKPDSKNVKPQKVNSETKDDIIGNHIDEVDKIPELSRTSRQKRTNNGSKNATANNKNNKSKKQSSKNVNNTVSEEEKKKAEFAAKKEREAIIAKENARKEAMKAAKAIEEGAKAAKKASKAVEKQVAVEPDIREISLEGNTNESTKNNALYDAVALSNQNKEKSEAVIKKTTVDINDDDIEFIDLD</sequence>
<feature type="compositionally biased region" description="Basic and acidic residues" evidence="1">
    <location>
        <begin position="565"/>
        <end position="584"/>
    </location>
</feature>
<feature type="compositionally biased region" description="Basic and acidic residues" evidence="1">
    <location>
        <begin position="538"/>
        <end position="557"/>
    </location>
</feature>
<evidence type="ECO:0000313" key="6">
    <source>
        <dbReference type="Proteomes" id="UP000198838"/>
    </source>
</evidence>
<feature type="region of interest" description="Disordered" evidence="1">
    <location>
        <begin position="538"/>
        <end position="636"/>
    </location>
</feature>
<dbReference type="InterPro" id="IPR025883">
    <property type="entry name" value="Cadherin-like_domain"/>
</dbReference>
<dbReference type="SUPFAM" id="SSF49384">
    <property type="entry name" value="Carbohydrate-binding domain"/>
    <property type="match status" value="1"/>
</dbReference>
<evidence type="ECO:0000313" key="5">
    <source>
        <dbReference type="EMBL" id="SFB20668.1"/>
    </source>
</evidence>
<feature type="transmembrane region" description="Helical" evidence="2">
    <location>
        <begin position="482"/>
        <end position="505"/>
    </location>
</feature>
<dbReference type="GO" id="GO:0030246">
    <property type="term" value="F:carbohydrate binding"/>
    <property type="evidence" value="ECO:0007669"/>
    <property type="project" value="InterPro"/>
</dbReference>
<evidence type="ECO:0000256" key="3">
    <source>
        <dbReference type="SAM" id="SignalP"/>
    </source>
</evidence>
<keyword evidence="2" id="KW-1133">Transmembrane helix</keyword>
<dbReference type="InterPro" id="IPR008965">
    <property type="entry name" value="CBM2/CBM3_carb-bd_dom_sf"/>
</dbReference>
<dbReference type="Gene3D" id="2.60.40.680">
    <property type="match status" value="1"/>
</dbReference>
<reference evidence="5 6" key="1">
    <citation type="submission" date="2016-10" db="EMBL/GenBank/DDBJ databases">
        <authorList>
            <person name="de Groot N.N."/>
        </authorList>
    </citation>
    <scope>NUCLEOTIDE SEQUENCE [LARGE SCALE GENOMIC DNA]</scope>
    <source>
        <strain evidence="5 6">DSM 5522</strain>
    </source>
</reference>
<proteinExistence type="predicted"/>
<accession>A0A1I0Z8A4</accession>
<dbReference type="CDD" id="cd08547">
    <property type="entry name" value="Type_II_cohesin"/>
    <property type="match status" value="1"/>
</dbReference>
<feature type="domain" description="Cadherin-like beta-sandwich-like" evidence="4">
    <location>
        <begin position="156"/>
        <end position="236"/>
    </location>
</feature>
<evidence type="ECO:0000256" key="2">
    <source>
        <dbReference type="SAM" id="Phobius"/>
    </source>
</evidence>
<feature type="compositionally biased region" description="Basic and acidic residues" evidence="1">
    <location>
        <begin position="624"/>
        <end position="636"/>
    </location>
</feature>